<organism evidence="3 4">
    <name type="scientific">Aquimarina algiphila</name>
    <dbReference type="NCBI Taxonomy" id="2047982"/>
    <lineage>
        <taxon>Bacteria</taxon>
        <taxon>Pseudomonadati</taxon>
        <taxon>Bacteroidota</taxon>
        <taxon>Flavobacteriia</taxon>
        <taxon>Flavobacteriales</taxon>
        <taxon>Flavobacteriaceae</taxon>
        <taxon>Aquimarina</taxon>
    </lineage>
</organism>
<evidence type="ECO:0000313" key="3">
    <source>
        <dbReference type="EMBL" id="TSE06889.1"/>
    </source>
</evidence>
<dbReference type="EMBL" id="VLNR01000039">
    <property type="protein sequence ID" value="TSE06889.1"/>
    <property type="molecule type" value="Genomic_DNA"/>
</dbReference>
<dbReference type="AlphaFoldDB" id="A0A554VHD1"/>
<feature type="domain" description="Serine aminopeptidase S33" evidence="2">
    <location>
        <begin position="70"/>
        <end position="178"/>
    </location>
</feature>
<keyword evidence="1" id="KW-1133">Transmembrane helix</keyword>
<comment type="caution">
    <text evidence="3">The sequence shown here is derived from an EMBL/GenBank/DDBJ whole genome shotgun (WGS) entry which is preliminary data.</text>
</comment>
<dbReference type="Gene3D" id="3.40.50.1820">
    <property type="entry name" value="alpha/beta hydrolase"/>
    <property type="match status" value="1"/>
</dbReference>
<reference evidence="3 4" key="1">
    <citation type="submission" date="2019-07" db="EMBL/GenBank/DDBJ databases">
        <title>The draft genome sequence of Aquimarina algiphila M91.</title>
        <authorList>
            <person name="Meng X."/>
        </authorList>
    </citation>
    <scope>NUCLEOTIDE SEQUENCE [LARGE SCALE GENOMIC DNA]</scope>
    <source>
        <strain evidence="3 4">M91</strain>
    </source>
</reference>
<dbReference type="InterPro" id="IPR029058">
    <property type="entry name" value="AB_hydrolase_fold"/>
</dbReference>
<dbReference type="InterPro" id="IPR022742">
    <property type="entry name" value="Hydrolase_4"/>
</dbReference>
<protein>
    <submittedName>
        <fullName evidence="3">Lysophospholipase</fullName>
    </submittedName>
</protein>
<keyword evidence="1" id="KW-0472">Membrane</keyword>
<evidence type="ECO:0000313" key="4">
    <source>
        <dbReference type="Proteomes" id="UP000318833"/>
    </source>
</evidence>
<name>A0A554VHD1_9FLAO</name>
<dbReference type="PANTHER" id="PTHR12277:SF81">
    <property type="entry name" value="PROTEIN ABHD13"/>
    <property type="match status" value="1"/>
</dbReference>
<dbReference type="Proteomes" id="UP000318833">
    <property type="component" value="Unassembled WGS sequence"/>
</dbReference>
<evidence type="ECO:0000256" key="1">
    <source>
        <dbReference type="SAM" id="Phobius"/>
    </source>
</evidence>
<dbReference type="Pfam" id="PF12146">
    <property type="entry name" value="Hydrolase_4"/>
    <property type="match status" value="1"/>
</dbReference>
<proteinExistence type="predicted"/>
<sequence>MQKLRNIFLYGVCFYGVVLLLLYCFQEKILFQPEELSNNYTFQFEDPFNEFFLKTNDGNQLNAIHFTTKKPKGVILYFHGNKGSLKRWGNIASFFVKKKYDVVVMDYREYGKSTGKISEQVLYKDAQLFYDYVKNIYPENQIVVYGRSLGTGIAAKVASENNPNHLVLETPYYNIKDVAEHWFPYFPVSFILKYNLPSDVFVKKVSCDITIYHGTEDKVVPYQSGERLFKSISISNKRMITIKGGEHNNLIEFNTYRSTIDEILKND</sequence>
<dbReference type="SUPFAM" id="SSF53474">
    <property type="entry name" value="alpha/beta-Hydrolases"/>
    <property type="match status" value="1"/>
</dbReference>
<keyword evidence="1" id="KW-0812">Transmembrane</keyword>
<evidence type="ECO:0000259" key="2">
    <source>
        <dbReference type="Pfam" id="PF12146"/>
    </source>
</evidence>
<dbReference type="RefSeq" id="WP_143917364.1">
    <property type="nucleotide sequence ID" value="NZ_CANMIK010000043.1"/>
</dbReference>
<gene>
    <name evidence="3" type="ORF">FOF46_17610</name>
</gene>
<dbReference type="OrthoDB" id="9777090at2"/>
<feature type="transmembrane region" description="Helical" evidence="1">
    <location>
        <begin position="7"/>
        <end position="23"/>
    </location>
</feature>
<accession>A0A554VHD1</accession>
<keyword evidence="4" id="KW-1185">Reference proteome</keyword>
<dbReference type="PANTHER" id="PTHR12277">
    <property type="entry name" value="ALPHA/BETA HYDROLASE DOMAIN-CONTAINING PROTEIN"/>
    <property type="match status" value="1"/>
</dbReference>